<dbReference type="AlphaFoldDB" id="A0A8J7SFH6"/>
<gene>
    <name evidence="2" type="ORF">H0I76_04560</name>
</gene>
<reference evidence="2" key="1">
    <citation type="submission" date="2020-12" db="EMBL/GenBank/DDBJ databases">
        <title>Bacterial taxonomy.</title>
        <authorList>
            <person name="Pan X."/>
        </authorList>
    </citation>
    <scope>NUCLEOTIDE SEQUENCE</scope>
    <source>
        <strain evidence="2">M0105</strain>
    </source>
</reference>
<organism evidence="2 3">
    <name type="scientific">Thermohalobaculum xanthum</name>
    <dbReference type="NCBI Taxonomy" id="2753746"/>
    <lineage>
        <taxon>Bacteria</taxon>
        <taxon>Pseudomonadati</taxon>
        <taxon>Pseudomonadota</taxon>
        <taxon>Alphaproteobacteria</taxon>
        <taxon>Rhodobacterales</taxon>
        <taxon>Paracoccaceae</taxon>
        <taxon>Thermohalobaculum</taxon>
    </lineage>
</organism>
<proteinExistence type="predicted"/>
<accession>A0A8J7SFH6</accession>
<sequence>MRLPNKAGVIVADGEKYLVLRNHGEGFRIDLRVEETRSEPNPSHSAELGSDRPGRFPRPASSARETVEETDWKRLAKEVFATSLAEHVNRAVKGGDFKKLVIVADARTLGVLRSRFDDRARSAILHEIEGDYTRHTLPDITTMLNRAE</sequence>
<dbReference type="EMBL" id="JAEHHL010000001">
    <property type="protein sequence ID" value="MBK0398450.1"/>
    <property type="molecule type" value="Genomic_DNA"/>
</dbReference>
<dbReference type="InterPro" id="IPR041374">
    <property type="entry name" value="BaeRF_family12"/>
</dbReference>
<keyword evidence="3" id="KW-1185">Reference proteome</keyword>
<evidence type="ECO:0000313" key="3">
    <source>
        <dbReference type="Proteomes" id="UP000655420"/>
    </source>
</evidence>
<comment type="caution">
    <text evidence="2">The sequence shown here is derived from an EMBL/GenBank/DDBJ whole genome shotgun (WGS) entry which is preliminary data.</text>
</comment>
<dbReference type="Pfam" id="PF18856">
    <property type="entry name" value="baeRF_family12"/>
    <property type="match status" value="1"/>
</dbReference>
<name>A0A8J7SFH6_9RHOB</name>
<evidence type="ECO:0000313" key="2">
    <source>
        <dbReference type="EMBL" id="MBK0398450.1"/>
    </source>
</evidence>
<dbReference type="Proteomes" id="UP000655420">
    <property type="component" value="Unassembled WGS sequence"/>
</dbReference>
<dbReference type="RefSeq" id="WP_200607541.1">
    <property type="nucleotide sequence ID" value="NZ_JAEHHL010000001.1"/>
</dbReference>
<evidence type="ECO:0000256" key="1">
    <source>
        <dbReference type="SAM" id="MobiDB-lite"/>
    </source>
</evidence>
<feature type="region of interest" description="Disordered" evidence="1">
    <location>
        <begin position="33"/>
        <end position="68"/>
    </location>
</feature>
<protein>
    <submittedName>
        <fullName evidence="2">Host attachment protein</fullName>
    </submittedName>
</protein>